<sequence>MRAFFFGLGYSSQASAQLMQKSGEFVDTLGTVRTTDKANTLTQKGISAVTFDGTAPGPDVAAALRESTHVVVSIAPDEAGDVVLRHHRAELDAMPDLQWLCYYSTVGVYGDFGGAWIDETAPLSPRNLRSGVRASAEEEWIDYAKARGVPLCILRLAGIYGPGRSSFDKLADGTARRVVKPGQVFNRIHVEDIARVTMLAAERRLAGSFNLADDEPCPPQDLITYAAEKMGVEPPAEVDFETAEMTPMARSFYRDNKRVSNKAIKTALGVELLYPNYRAGLDAIWKDFYR</sequence>
<proteinExistence type="predicted"/>
<dbReference type="GO" id="GO:0005737">
    <property type="term" value="C:cytoplasm"/>
    <property type="evidence" value="ECO:0007669"/>
    <property type="project" value="TreeGrafter"/>
</dbReference>
<dbReference type="PANTHER" id="PTHR48079:SF6">
    <property type="entry name" value="NAD(P)-BINDING DOMAIN-CONTAINING PROTEIN-RELATED"/>
    <property type="match status" value="1"/>
</dbReference>
<dbReference type="SUPFAM" id="SSF51735">
    <property type="entry name" value="NAD(P)-binding Rossmann-fold domains"/>
    <property type="match status" value="1"/>
</dbReference>
<name>A0A087M0A1_9HYPH</name>
<evidence type="ECO:0000313" key="3">
    <source>
        <dbReference type="Proteomes" id="UP000028981"/>
    </source>
</evidence>
<dbReference type="CDD" id="cd05266">
    <property type="entry name" value="SDR_a4"/>
    <property type="match status" value="1"/>
</dbReference>
<dbReference type="EMBL" id="JQGC01000014">
    <property type="protein sequence ID" value="KFL30304.1"/>
    <property type="molecule type" value="Genomic_DNA"/>
</dbReference>
<comment type="caution">
    <text evidence="2">The sequence shown here is derived from an EMBL/GenBank/DDBJ whole genome shotgun (WGS) entry which is preliminary data.</text>
</comment>
<dbReference type="InterPro" id="IPR036291">
    <property type="entry name" value="NAD(P)-bd_dom_sf"/>
</dbReference>
<protein>
    <recommendedName>
        <fullName evidence="1">NAD-dependent epimerase/dehydratase domain-containing protein</fullName>
    </recommendedName>
</protein>
<feature type="domain" description="NAD-dependent epimerase/dehydratase" evidence="1">
    <location>
        <begin position="99"/>
        <end position="210"/>
    </location>
</feature>
<organism evidence="2 3">
    <name type="scientific">Devosia riboflavina</name>
    <dbReference type="NCBI Taxonomy" id="46914"/>
    <lineage>
        <taxon>Bacteria</taxon>
        <taxon>Pseudomonadati</taxon>
        <taxon>Pseudomonadota</taxon>
        <taxon>Alphaproteobacteria</taxon>
        <taxon>Hyphomicrobiales</taxon>
        <taxon>Devosiaceae</taxon>
        <taxon>Devosia</taxon>
    </lineage>
</organism>
<dbReference type="OrthoDB" id="9808276at2"/>
<dbReference type="Gene3D" id="3.40.50.720">
    <property type="entry name" value="NAD(P)-binding Rossmann-like Domain"/>
    <property type="match status" value="1"/>
</dbReference>
<reference evidence="2 3" key="1">
    <citation type="submission" date="2014-08" db="EMBL/GenBank/DDBJ databases">
        <authorList>
            <person name="Hassan Y.I."/>
            <person name="Lepp D."/>
            <person name="Zhou T."/>
        </authorList>
    </citation>
    <scope>NUCLEOTIDE SEQUENCE [LARGE SCALE GENOMIC DNA]</scope>
    <source>
        <strain evidence="2 3">IFO13584</strain>
    </source>
</reference>
<dbReference type="AlphaFoldDB" id="A0A087M0A1"/>
<dbReference type="InterPro" id="IPR051783">
    <property type="entry name" value="NAD(P)-dependent_oxidoreduct"/>
</dbReference>
<keyword evidence="3" id="KW-1185">Reference proteome</keyword>
<dbReference type="PANTHER" id="PTHR48079">
    <property type="entry name" value="PROTEIN YEEZ"/>
    <property type="match status" value="1"/>
</dbReference>
<dbReference type="STRING" id="46914.JP75_15240"/>
<evidence type="ECO:0000313" key="2">
    <source>
        <dbReference type="EMBL" id="KFL30304.1"/>
    </source>
</evidence>
<evidence type="ECO:0000259" key="1">
    <source>
        <dbReference type="Pfam" id="PF01370"/>
    </source>
</evidence>
<dbReference type="GO" id="GO:0004029">
    <property type="term" value="F:aldehyde dehydrogenase (NAD+) activity"/>
    <property type="evidence" value="ECO:0007669"/>
    <property type="project" value="TreeGrafter"/>
</dbReference>
<accession>A0A087M0A1</accession>
<dbReference type="Pfam" id="PF01370">
    <property type="entry name" value="Epimerase"/>
    <property type="match status" value="1"/>
</dbReference>
<gene>
    <name evidence="2" type="ORF">JP75_15240</name>
</gene>
<dbReference type="RefSeq" id="WP_035084344.1">
    <property type="nucleotide sequence ID" value="NZ_JQGC01000014.1"/>
</dbReference>
<dbReference type="Proteomes" id="UP000028981">
    <property type="component" value="Unassembled WGS sequence"/>
</dbReference>
<dbReference type="InterPro" id="IPR001509">
    <property type="entry name" value="Epimerase_deHydtase"/>
</dbReference>